<dbReference type="PROSITE" id="PS50234">
    <property type="entry name" value="VWFA"/>
    <property type="match status" value="1"/>
</dbReference>
<sequence>MSRIAQRVIIAACILVLILGIVPSLAQPHVAGKYNPIASAQTASGESVVITDVSTTGAAEENVAMTLSALAPTKIGRVQVTANSGFGVVDSPVVQSLTIAGVAYPVGWVQTAADRLTIEAAAEINLESGAEIVIQWTKGEEVLPPAESFRAVMEQAPRLDTEALPNGNETPANSDVADGVDLRSRAAISEPNALDRAALAQGDPFSRSQYNEIPILNQRHKHNTCKKSGNTLKVKRWWEPGTQEAVDFVEVKLPDRANVDLYASPVELYFGSDAKWGWGRIKLQKEVDYSVWRHGNSVYFELTRTHMRAPSTQKSYDVEVELPYSGGPRRLDCSIQLYGKQSSLPEDPAQFNPTSPKNFDRLDYSHAKDTCTKSGEMVTATSKWGNDLEILRQGGVDVVEVKLRGAQHLASRVKITDSKMQLRFGSDAGGWKTLNKDSDYSVSVSGSSVYFTLKKIQKHANRTDYHVQAQIPLLGSFEGCNVELWRQGPEWFDRTTPDLDLRAAETPREALQWLPPSAKNPALPQRCGVDVALVFDTSDSLLQHQQGPKASRAAGLSIINALEGTGSHMAIYNFASPARRVNDIHADKQSLNDEEGVKKLRAAVDGFNTTFKRSEHGGTNYQAGLKQVPKGEFDVVYFITDGLPTTNNTDYPGQGFDNGNHINKSDLSLAVEAANELKANGARIETVMVGVPSITEHILNDGFFNLNRVGGKPEKWEKYDDYGYPSYVDPQKGANNDIPSDSVREMIEIGGQIMMADKPEFDRRHFEITNRPDIWRAGIRKTESIAADISSPDAVTLVDKFSKLEDSLRELVLKNCFGSINVTKLIRGENQQVSPGQDWMFETSTVDGKNRIVNGVDGKTLANQVTDTTNDQGNFGRKLNQKNQTAPTAQRVKVVEQQQPGFMLQPYAENKNATCTATVFDGRNNKWKTQSVEIENVDDAAKPGFTVAVPASAIVNCSVVNARVSKLSLTVKKVSFGDDPKPLDGSKFELYKVAGSERSLVSKLEGENMDIRDLELGNRYELVETQAPKGYQLLARPITFDLVRTATGVQQVQLIGGAAQYPEVTVSQGTERNQLIMQVANTSKPELPRTGGPGLIGLLMIGAAVLLVGIMLTRRAKG</sequence>
<dbReference type="Gene3D" id="3.40.50.410">
    <property type="entry name" value="von Willebrand factor, type A domain"/>
    <property type="match status" value="1"/>
</dbReference>
<gene>
    <name evidence="3" type="ORF">QPX23_05695</name>
</gene>
<feature type="transmembrane region" description="Helical" evidence="1">
    <location>
        <begin position="1094"/>
        <end position="1113"/>
    </location>
</feature>
<dbReference type="InterPro" id="IPR041033">
    <property type="entry name" value="SpaA_PFL_dom_1"/>
</dbReference>
<dbReference type="Gene3D" id="2.60.40.10">
    <property type="entry name" value="Immunoglobulins"/>
    <property type="match status" value="1"/>
</dbReference>
<reference evidence="3 4" key="1">
    <citation type="submission" date="2023-05" db="EMBL/GenBank/DDBJ databases">
        <title>Metabolic capabilities are highly conserved among human nasal-associated Corynebacterium species in pangenomic analyses.</title>
        <authorList>
            <person name="Tran T.H."/>
            <person name="Roberts A.Q."/>
            <person name="Escapa I.F."/>
            <person name="Gao W."/>
            <person name="Conlan S."/>
            <person name="Kong H."/>
            <person name="Segre J.A."/>
            <person name="Kelly M.S."/>
            <person name="Lemon K.P."/>
        </authorList>
    </citation>
    <scope>NUCLEOTIDE SEQUENCE [LARGE SCALE GENOMIC DNA]</scope>
    <source>
        <strain evidence="3 4">KPL3772</strain>
    </source>
</reference>
<organism evidence="3 4">
    <name type="scientific">Corynebacterium pseudodiphtheriticum</name>
    <dbReference type="NCBI Taxonomy" id="37637"/>
    <lineage>
        <taxon>Bacteria</taxon>
        <taxon>Bacillati</taxon>
        <taxon>Actinomycetota</taxon>
        <taxon>Actinomycetes</taxon>
        <taxon>Mycobacteriales</taxon>
        <taxon>Corynebacteriaceae</taxon>
        <taxon>Corynebacterium</taxon>
    </lineage>
</organism>
<dbReference type="InterPro" id="IPR036465">
    <property type="entry name" value="vWFA_dom_sf"/>
</dbReference>
<accession>A0ABT7FWS8</accession>
<dbReference type="InterPro" id="IPR013783">
    <property type="entry name" value="Ig-like_fold"/>
</dbReference>
<dbReference type="Proteomes" id="UP001239759">
    <property type="component" value="Unassembled WGS sequence"/>
</dbReference>
<keyword evidence="1" id="KW-0472">Membrane</keyword>
<proteinExistence type="predicted"/>
<name>A0ABT7FWS8_9CORY</name>
<dbReference type="RefSeq" id="WP_284587785.1">
    <property type="nucleotide sequence ID" value="NZ_JASNUQ010000007.1"/>
</dbReference>
<evidence type="ECO:0000313" key="4">
    <source>
        <dbReference type="Proteomes" id="UP001239759"/>
    </source>
</evidence>
<protein>
    <submittedName>
        <fullName evidence="3">SpaA isopeptide-forming pilin-related protein</fullName>
    </submittedName>
</protein>
<dbReference type="InterPro" id="IPR002035">
    <property type="entry name" value="VWF_A"/>
</dbReference>
<feature type="domain" description="VWFA" evidence="2">
    <location>
        <begin position="530"/>
        <end position="747"/>
    </location>
</feature>
<keyword evidence="1" id="KW-1133">Transmembrane helix</keyword>
<keyword evidence="1" id="KW-0812">Transmembrane</keyword>
<evidence type="ECO:0000313" key="3">
    <source>
        <dbReference type="EMBL" id="MDK4290218.1"/>
    </source>
</evidence>
<comment type="caution">
    <text evidence="3">The sequence shown here is derived from an EMBL/GenBank/DDBJ whole genome shotgun (WGS) entry which is preliminary data.</text>
</comment>
<dbReference type="SUPFAM" id="SSF53300">
    <property type="entry name" value="vWA-like"/>
    <property type="match status" value="1"/>
</dbReference>
<dbReference type="CDD" id="cd00198">
    <property type="entry name" value="vWFA"/>
    <property type="match status" value="1"/>
</dbReference>
<keyword evidence="4" id="KW-1185">Reference proteome</keyword>
<dbReference type="Pfam" id="PF17802">
    <property type="entry name" value="SpaA"/>
    <property type="match status" value="1"/>
</dbReference>
<dbReference type="EMBL" id="JASNUQ010000007">
    <property type="protein sequence ID" value="MDK4290218.1"/>
    <property type="molecule type" value="Genomic_DNA"/>
</dbReference>
<evidence type="ECO:0000256" key="1">
    <source>
        <dbReference type="SAM" id="Phobius"/>
    </source>
</evidence>
<evidence type="ECO:0000259" key="2">
    <source>
        <dbReference type="PROSITE" id="PS50234"/>
    </source>
</evidence>